<feature type="compositionally biased region" description="Pro residues" evidence="1">
    <location>
        <begin position="1"/>
        <end position="12"/>
    </location>
</feature>
<keyword evidence="2" id="KW-1133">Transmembrane helix</keyword>
<name>A0A934QYH0_9PSEU</name>
<dbReference type="Pfam" id="PF03703">
    <property type="entry name" value="bPH_2"/>
    <property type="match status" value="2"/>
</dbReference>
<protein>
    <submittedName>
        <fullName evidence="4">PH domain-containing protein</fullName>
    </submittedName>
</protein>
<dbReference type="RefSeq" id="WP_200322983.1">
    <property type="nucleotide sequence ID" value="NZ_JAENJH010000008.1"/>
</dbReference>
<feature type="transmembrane region" description="Helical" evidence="2">
    <location>
        <begin position="237"/>
        <end position="263"/>
    </location>
</feature>
<accession>A0A934QYH0</accession>
<reference evidence="4" key="1">
    <citation type="submission" date="2020-12" db="EMBL/GenBank/DDBJ databases">
        <title>Prauserella sp. ASG 168, a novel actinomycete isolated from cave rock.</title>
        <authorList>
            <person name="Suriyachadkun C."/>
        </authorList>
    </citation>
    <scope>NUCLEOTIDE SEQUENCE</scope>
    <source>
        <strain evidence="4">ASG 168</strain>
    </source>
</reference>
<dbReference type="InterPro" id="IPR005182">
    <property type="entry name" value="YdbS-like_PH"/>
</dbReference>
<feature type="domain" description="YdbS-like PH" evidence="3">
    <location>
        <begin position="88"/>
        <end position="167"/>
    </location>
</feature>
<keyword evidence="5" id="KW-1185">Reference proteome</keyword>
<evidence type="ECO:0000313" key="5">
    <source>
        <dbReference type="Proteomes" id="UP000635245"/>
    </source>
</evidence>
<feature type="compositionally biased region" description="Acidic residues" evidence="1">
    <location>
        <begin position="15"/>
        <end position="24"/>
    </location>
</feature>
<dbReference type="Proteomes" id="UP000635245">
    <property type="component" value="Unassembled WGS sequence"/>
</dbReference>
<gene>
    <name evidence="4" type="ORF">JHE00_26265</name>
</gene>
<evidence type="ECO:0000259" key="3">
    <source>
        <dbReference type="Pfam" id="PF03703"/>
    </source>
</evidence>
<organism evidence="4 5">
    <name type="scientific">Prauserella cavernicola</name>
    <dbReference type="NCBI Taxonomy" id="2800127"/>
    <lineage>
        <taxon>Bacteria</taxon>
        <taxon>Bacillati</taxon>
        <taxon>Actinomycetota</taxon>
        <taxon>Actinomycetes</taxon>
        <taxon>Pseudonocardiales</taxon>
        <taxon>Pseudonocardiaceae</taxon>
        <taxon>Prauserella</taxon>
    </lineage>
</organism>
<keyword evidence="2" id="KW-0472">Membrane</keyword>
<feature type="transmembrane region" description="Helical" evidence="2">
    <location>
        <begin position="379"/>
        <end position="397"/>
    </location>
</feature>
<dbReference type="EMBL" id="JAENJH010000008">
    <property type="protein sequence ID" value="MBK1787849.1"/>
    <property type="molecule type" value="Genomic_DNA"/>
</dbReference>
<proteinExistence type="predicted"/>
<comment type="caution">
    <text evidence="4">The sequence shown here is derived from an EMBL/GenBank/DDBJ whole genome shotgun (WGS) entry which is preliminary data.</text>
</comment>
<feature type="transmembrane region" description="Helical" evidence="2">
    <location>
        <begin position="41"/>
        <end position="61"/>
    </location>
</feature>
<feature type="domain" description="YdbS-like PH" evidence="3">
    <location>
        <begin position="426"/>
        <end position="493"/>
    </location>
</feature>
<dbReference type="PANTHER" id="PTHR34473:SF2">
    <property type="entry name" value="UPF0699 TRANSMEMBRANE PROTEIN YDBT"/>
    <property type="match status" value="1"/>
</dbReference>
<dbReference type="InterPro" id="IPR014529">
    <property type="entry name" value="UCP026631"/>
</dbReference>
<keyword evidence="2" id="KW-0812">Transmembrane</keyword>
<feature type="region of interest" description="Disordered" evidence="1">
    <location>
        <begin position="1"/>
        <end position="24"/>
    </location>
</feature>
<sequence length="519" mass="57023">MSAHVPAPPVPGPDTDTDTTEPPDAEVTWQRLHSRVIWVDAVKLVVSLIPTLIATLVFDVPFTPWNIWPVAIVTAIGIIGSVKDALRWIKTRYRITEHSVERRTGLLVRKVRTVPRDRIRSVDASAKLRHRLSGLRVVTVGTGQNATTGEAPLHLDALSKAGAEQLRVELLGHRATADEGSEHVIATLRRSWVFYNLFNAWAFFAAALLLWSAYWGGQTVNIDVKSVITNLTDWDSLGLLWTIVIGVSLWGVVGVIMLAIFFFSENWNFRLTRVSTERGSVLRTTQGLLKTREVHREDKRLRGIEISEPLLWRWMGAADTMVISTGLGRLQGGEPPSVILPRGPVRFAREVAVDVLDDGVRPLEAPLRRHPGNALRRRLGRALLVAAVPAGVLAWLHATTGLVPGWAWLLGPALLPIAVPLAVVAYRALGHTIVGRYLVTRRGLMSRSTAALQTRATVGLKFRQSIFQRRLGLITVVATTAAGDGGYKVVDVRDVDGAPLAGTIAPQLVRPYLDSRERG</sequence>
<feature type="transmembrane region" description="Helical" evidence="2">
    <location>
        <begin position="417"/>
        <end position="439"/>
    </location>
</feature>
<feature type="transmembrane region" description="Helical" evidence="2">
    <location>
        <begin position="193"/>
        <end position="217"/>
    </location>
</feature>
<evidence type="ECO:0000256" key="1">
    <source>
        <dbReference type="SAM" id="MobiDB-lite"/>
    </source>
</evidence>
<evidence type="ECO:0000313" key="4">
    <source>
        <dbReference type="EMBL" id="MBK1787849.1"/>
    </source>
</evidence>
<evidence type="ECO:0000256" key="2">
    <source>
        <dbReference type="SAM" id="Phobius"/>
    </source>
</evidence>
<feature type="transmembrane region" description="Helical" evidence="2">
    <location>
        <begin position="67"/>
        <end position="86"/>
    </location>
</feature>
<dbReference type="AlphaFoldDB" id="A0A934QYH0"/>
<dbReference type="PIRSF" id="PIRSF026631">
    <property type="entry name" value="UCP026631"/>
    <property type="match status" value="1"/>
</dbReference>
<dbReference type="PANTHER" id="PTHR34473">
    <property type="entry name" value="UPF0699 TRANSMEMBRANE PROTEIN YDBS"/>
    <property type="match status" value="1"/>
</dbReference>